<dbReference type="OrthoDB" id="5573898at2759"/>
<evidence type="ECO:0000256" key="9">
    <source>
        <dbReference type="ARBA" id="ARBA00022701"/>
    </source>
</evidence>
<keyword evidence="8" id="KW-0132">Cell division</keyword>
<dbReference type="EMBL" id="WIUZ02000006">
    <property type="protein sequence ID" value="KAF9785755.1"/>
    <property type="molecule type" value="Genomic_DNA"/>
</dbReference>
<evidence type="ECO:0000256" key="5">
    <source>
        <dbReference type="ARBA" id="ARBA00014520"/>
    </source>
</evidence>
<keyword evidence="15" id="KW-0137">Centromere</keyword>
<feature type="region of interest" description="Disordered" evidence="16">
    <location>
        <begin position="706"/>
        <end position="725"/>
    </location>
</feature>
<evidence type="ECO:0000256" key="16">
    <source>
        <dbReference type="SAM" id="MobiDB-lite"/>
    </source>
</evidence>
<comment type="caution">
    <text evidence="17">The sequence shown here is derived from an EMBL/GenBank/DDBJ whole genome shotgun (WGS) entry which is preliminary data.</text>
</comment>
<accession>A0A9P6L7J6</accession>
<feature type="compositionally biased region" description="Polar residues" evidence="16">
    <location>
        <begin position="431"/>
        <end position="462"/>
    </location>
</feature>
<keyword evidence="10" id="KW-0498">Mitosis</keyword>
<evidence type="ECO:0000256" key="10">
    <source>
        <dbReference type="ARBA" id="ARBA00022776"/>
    </source>
</evidence>
<comment type="similarity">
    <text evidence="4">Belongs to the DASH complex ASK1 family.</text>
</comment>
<dbReference type="GO" id="GO:0005874">
    <property type="term" value="C:microtubule"/>
    <property type="evidence" value="ECO:0007669"/>
    <property type="project" value="UniProtKB-KW"/>
</dbReference>
<dbReference type="PANTHER" id="PTHR28200">
    <property type="entry name" value="DASH COMPLEX SUBUNIT ASK1"/>
    <property type="match status" value="1"/>
</dbReference>
<keyword evidence="12" id="KW-0206">Cytoskeleton</keyword>
<feature type="compositionally biased region" description="Basic and acidic residues" evidence="16">
    <location>
        <begin position="557"/>
        <end position="572"/>
    </location>
</feature>
<organism evidence="17 18">
    <name type="scientific">Thelephora terrestris</name>
    <dbReference type="NCBI Taxonomy" id="56493"/>
    <lineage>
        <taxon>Eukaryota</taxon>
        <taxon>Fungi</taxon>
        <taxon>Dikarya</taxon>
        <taxon>Basidiomycota</taxon>
        <taxon>Agaricomycotina</taxon>
        <taxon>Agaricomycetes</taxon>
        <taxon>Thelephorales</taxon>
        <taxon>Thelephoraceae</taxon>
        <taxon>Thelephora</taxon>
    </lineage>
</organism>
<comment type="subcellular location">
    <subcellularLocation>
        <location evidence="3">Chromosome</location>
        <location evidence="3">Centromere</location>
        <location evidence="3">Kinetochore</location>
    </subcellularLocation>
    <subcellularLocation>
        <location evidence="2">Cytoplasm</location>
        <location evidence="2">Cytoskeleton</location>
        <location evidence="2">Spindle</location>
    </subcellularLocation>
    <subcellularLocation>
        <location evidence="1">Nucleus</location>
    </subcellularLocation>
</comment>
<feature type="compositionally biased region" description="Polar residues" evidence="16">
    <location>
        <begin position="709"/>
        <end position="725"/>
    </location>
</feature>
<evidence type="ECO:0000256" key="15">
    <source>
        <dbReference type="ARBA" id="ARBA00023328"/>
    </source>
</evidence>
<keyword evidence="14" id="KW-0131">Cell cycle</keyword>
<evidence type="ECO:0000256" key="2">
    <source>
        <dbReference type="ARBA" id="ARBA00004186"/>
    </source>
</evidence>
<evidence type="ECO:0000256" key="3">
    <source>
        <dbReference type="ARBA" id="ARBA00004629"/>
    </source>
</evidence>
<keyword evidence="18" id="KW-1185">Reference proteome</keyword>
<dbReference type="GO" id="GO:0044732">
    <property type="term" value="C:mitotic spindle pole body"/>
    <property type="evidence" value="ECO:0007669"/>
    <property type="project" value="TreeGrafter"/>
</dbReference>
<evidence type="ECO:0000256" key="8">
    <source>
        <dbReference type="ARBA" id="ARBA00022618"/>
    </source>
</evidence>
<feature type="compositionally biased region" description="Basic residues" evidence="16">
    <location>
        <begin position="162"/>
        <end position="172"/>
    </location>
</feature>
<keyword evidence="6" id="KW-0158">Chromosome</keyword>
<protein>
    <recommendedName>
        <fullName evidence="5">DASH complex subunit ASK1</fullName>
    </recommendedName>
</protein>
<dbReference type="PANTHER" id="PTHR28200:SF1">
    <property type="entry name" value="DASH COMPLEX SUBUNIT ASK1"/>
    <property type="match status" value="1"/>
</dbReference>
<evidence type="ECO:0000256" key="1">
    <source>
        <dbReference type="ARBA" id="ARBA00004123"/>
    </source>
</evidence>
<reference evidence="17" key="1">
    <citation type="journal article" date="2020" name="Nat. Commun.">
        <title>Large-scale genome sequencing of mycorrhizal fungi provides insights into the early evolution of symbiotic traits.</title>
        <authorList>
            <person name="Miyauchi S."/>
            <person name="Kiss E."/>
            <person name="Kuo A."/>
            <person name="Drula E."/>
            <person name="Kohler A."/>
            <person name="Sanchez-Garcia M."/>
            <person name="Morin E."/>
            <person name="Andreopoulos B."/>
            <person name="Barry K.W."/>
            <person name="Bonito G."/>
            <person name="Buee M."/>
            <person name="Carver A."/>
            <person name="Chen C."/>
            <person name="Cichocki N."/>
            <person name="Clum A."/>
            <person name="Culley D."/>
            <person name="Crous P.W."/>
            <person name="Fauchery L."/>
            <person name="Girlanda M."/>
            <person name="Hayes R.D."/>
            <person name="Keri Z."/>
            <person name="LaButti K."/>
            <person name="Lipzen A."/>
            <person name="Lombard V."/>
            <person name="Magnuson J."/>
            <person name="Maillard F."/>
            <person name="Murat C."/>
            <person name="Nolan M."/>
            <person name="Ohm R.A."/>
            <person name="Pangilinan J."/>
            <person name="Pereira M.F."/>
            <person name="Perotto S."/>
            <person name="Peter M."/>
            <person name="Pfister S."/>
            <person name="Riley R."/>
            <person name="Sitrit Y."/>
            <person name="Stielow J.B."/>
            <person name="Szollosi G."/>
            <person name="Zifcakova L."/>
            <person name="Stursova M."/>
            <person name="Spatafora J.W."/>
            <person name="Tedersoo L."/>
            <person name="Vaario L.M."/>
            <person name="Yamada A."/>
            <person name="Yan M."/>
            <person name="Wang P."/>
            <person name="Xu J."/>
            <person name="Bruns T."/>
            <person name="Baldrian P."/>
            <person name="Vilgalys R."/>
            <person name="Dunand C."/>
            <person name="Henrissat B."/>
            <person name="Grigoriev I.V."/>
            <person name="Hibbett D."/>
            <person name="Nagy L.G."/>
            <person name="Martin F.M."/>
        </authorList>
    </citation>
    <scope>NUCLEOTIDE SEQUENCE</scope>
    <source>
        <strain evidence="17">UH-Tt-Lm1</strain>
    </source>
</reference>
<gene>
    <name evidence="17" type="ORF">BJ322DRAFT_1056198</name>
</gene>
<feature type="region of interest" description="Disordered" evidence="16">
    <location>
        <begin position="615"/>
        <end position="635"/>
    </location>
</feature>
<dbReference type="Pfam" id="PF08655">
    <property type="entry name" value="DASH_Ask1"/>
    <property type="match status" value="1"/>
</dbReference>
<reference evidence="17" key="2">
    <citation type="submission" date="2020-11" db="EMBL/GenBank/DDBJ databases">
        <authorList>
            <consortium name="DOE Joint Genome Institute"/>
            <person name="Kuo A."/>
            <person name="Miyauchi S."/>
            <person name="Kiss E."/>
            <person name="Drula E."/>
            <person name="Kohler A."/>
            <person name="Sanchez-Garcia M."/>
            <person name="Andreopoulos B."/>
            <person name="Barry K.W."/>
            <person name="Bonito G."/>
            <person name="Buee M."/>
            <person name="Carver A."/>
            <person name="Chen C."/>
            <person name="Cichocki N."/>
            <person name="Clum A."/>
            <person name="Culley D."/>
            <person name="Crous P.W."/>
            <person name="Fauchery L."/>
            <person name="Girlanda M."/>
            <person name="Hayes R."/>
            <person name="Keri Z."/>
            <person name="Labutti K."/>
            <person name="Lipzen A."/>
            <person name="Lombard V."/>
            <person name="Magnuson J."/>
            <person name="Maillard F."/>
            <person name="Morin E."/>
            <person name="Murat C."/>
            <person name="Nolan M."/>
            <person name="Ohm R."/>
            <person name="Pangilinan J."/>
            <person name="Pereira M."/>
            <person name="Perotto S."/>
            <person name="Peter M."/>
            <person name="Riley R."/>
            <person name="Sitrit Y."/>
            <person name="Stielow B."/>
            <person name="Szollosi G."/>
            <person name="Zifcakova L."/>
            <person name="Stursova M."/>
            <person name="Spatafora J.W."/>
            <person name="Tedersoo L."/>
            <person name="Vaario L.-M."/>
            <person name="Yamada A."/>
            <person name="Yan M."/>
            <person name="Wang P."/>
            <person name="Xu J."/>
            <person name="Bruns T."/>
            <person name="Baldrian P."/>
            <person name="Vilgalys R."/>
            <person name="Henrissat B."/>
            <person name="Grigoriev I.V."/>
            <person name="Hibbett D."/>
            <person name="Nagy L.G."/>
            <person name="Martin F.M."/>
        </authorList>
    </citation>
    <scope>NUCLEOTIDE SEQUENCE</scope>
    <source>
        <strain evidence="17">UH-Tt-Lm1</strain>
    </source>
</reference>
<feature type="region of interest" description="Disordered" evidence="16">
    <location>
        <begin position="425"/>
        <end position="485"/>
    </location>
</feature>
<feature type="region of interest" description="Disordered" evidence="16">
    <location>
        <begin position="538"/>
        <end position="603"/>
    </location>
</feature>
<name>A0A9P6L7J6_9AGAM</name>
<feature type="compositionally biased region" description="Acidic residues" evidence="16">
    <location>
        <begin position="583"/>
        <end position="596"/>
    </location>
</feature>
<proteinExistence type="inferred from homology"/>
<feature type="region of interest" description="Disordered" evidence="16">
    <location>
        <begin position="348"/>
        <end position="407"/>
    </location>
</feature>
<dbReference type="AlphaFoldDB" id="A0A9P6L7J6"/>
<keyword evidence="13" id="KW-0539">Nucleus</keyword>
<feature type="region of interest" description="Disordered" evidence="16">
    <location>
        <begin position="97"/>
        <end position="281"/>
    </location>
</feature>
<sequence>MTEDENFRWEPALDPDSISIPGLNTAAPAADQIEQIDQLITLKLQKIDGQFAKIQWLAEHKLLPAVKRYSNGVQPVREAARFWVQFFEMAARMRVPRNDDFEDTQQEEEDMTEEEGLESEVESAPWETTADHPTGELDESTSTITGTDDVDILDSTPQPSRSRSHSRSHSRQGRFDPNRTPSESSFLPGGGIISSTPAAVGKRRAAGLEDDGPSWTSSIESSLHRLNEELDMLGVDPNPTPQSQDISTSTTDATPIASIHDSARSKGKGRAKPPESPMLRTILTKNANTGATKKAPPSPIPFDVGIPGLSTPLRRDAAKILARMNPYLPSNTKPNDWSSVVDLSVHKLSSPKRQPPEPSSSSRFLSEGGGFNTDTRLGHGLPSPITIKKFERPSRGPELQQTPRKEAAERIGKDLLWAAGHRQQVFRKNDSSSSHAPSNTGPNWDTSSQHRLGKDSNSTASTIVDPPSLSRYADPSDPDSTARSELDLDSIMRRVGLDLDVKSAEFAISSAAMTSRADPFVHPVPTFIKPPVQRTFEAPVPTGPAPVFTRALNTPSSERHRRELERQQKPYDNETVIGRGSLEDEDDSFDDDDDDQPNNTANPSAAFLAASQRQGNFDNSFDSNDDSFSGDEASGEGVAVHPFAAFGTDAGFDDDDSFDDSMQMGDGGMEGDTETVFGARHAQMPAQGQQQLRMFGEEIVEHSQGFGVTITSQESPTPKWQSSRG</sequence>
<evidence type="ECO:0000256" key="11">
    <source>
        <dbReference type="ARBA" id="ARBA00022838"/>
    </source>
</evidence>
<evidence type="ECO:0000256" key="12">
    <source>
        <dbReference type="ARBA" id="ARBA00023212"/>
    </source>
</evidence>
<keyword evidence="7" id="KW-0963">Cytoplasm</keyword>
<evidence type="ECO:0000313" key="18">
    <source>
        <dbReference type="Proteomes" id="UP000736335"/>
    </source>
</evidence>
<dbReference type="Proteomes" id="UP000736335">
    <property type="component" value="Unassembled WGS sequence"/>
</dbReference>
<dbReference type="InterPro" id="IPR013964">
    <property type="entry name" value="DASH_Ask1"/>
</dbReference>
<dbReference type="GO" id="GO:0051301">
    <property type="term" value="P:cell division"/>
    <property type="evidence" value="ECO:0007669"/>
    <property type="project" value="UniProtKB-KW"/>
</dbReference>
<dbReference type="GO" id="GO:0008608">
    <property type="term" value="P:attachment of spindle microtubules to kinetochore"/>
    <property type="evidence" value="ECO:0007669"/>
    <property type="project" value="InterPro"/>
</dbReference>
<evidence type="ECO:0000256" key="6">
    <source>
        <dbReference type="ARBA" id="ARBA00022454"/>
    </source>
</evidence>
<evidence type="ECO:0000256" key="14">
    <source>
        <dbReference type="ARBA" id="ARBA00023306"/>
    </source>
</evidence>
<feature type="compositionally biased region" description="Polar residues" evidence="16">
    <location>
        <begin position="241"/>
        <end position="253"/>
    </location>
</feature>
<evidence type="ECO:0000256" key="13">
    <source>
        <dbReference type="ARBA" id="ARBA00023242"/>
    </source>
</evidence>
<keyword evidence="9" id="KW-0493">Microtubule</keyword>
<evidence type="ECO:0000256" key="4">
    <source>
        <dbReference type="ARBA" id="ARBA00010731"/>
    </source>
</evidence>
<evidence type="ECO:0000313" key="17">
    <source>
        <dbReference type="EMBL" id="KAF9785755.1"/>
    </source>
</evidence>
<evidence type="ECO:0000256" key="7">
    <source>
        <dbReference type="ARBA" id="ARBA00022490"/>
    </source>
</evidence>
<dbReference type="GO" id="GO:0072686">
    <property type="term" value="C:mitotic spindle"/>
    <property type="evidence" value="ECO:0007669"/>
    <property type="project" value="InterPro"/>
</dbReference>
<keyword evidence="11" id="KW-0995">Kinetochore</keyword>
<feature type="compositionally biased region" description="Acidic residues" evidence="16">
    <location>
        <begin position="100"/>
        <end position="121"/>
    </location>
</feature>
<dbReference type="GO" id="GO:0042729">
    <property type="term" value="C:DASH complex"/>
    <property type="evidence" value="ECO:0007669"/>
    <property type="project" value="InterPro"/>
</dbReference>